<dbReference type="InterPro" id="IPR045861">
    <property type="entry name" value="CorA_cytoplasmic_dom"/>
</dbReference>
<comment type="subcellular location">
    <subcellularLocation>
        <location evidence="1">Cell membrane</location>
        <topology evidence="1">Multi-pass membrane protein</topology>
    </subcellularLocation>
</comment>
<organism evidence="10 11">
    <name type="scientific">Micromonospora parva</name>
    <dbReference type="NCBI Taxonomy" id="1464048"/>
    <lineage>
        <taxon>Bacteria</taxon>
        <taxon>Bacillati</taxon>
        <taxon>Actinomycetota</taxon>
        <taxon>Actinomycetes</taxon>
        <taxon>Micromonosporales</taxon>
        <taxon>Micromonosporaceae</taxon>
        <taxon>Micromonospora</taxon>
    </lineage>
</organism>
<dbReference type="PANTHER" id="PTHR46494:SF1">
    <property type="entry name" value="CORA FAMILY METAL ION TRANSPORTER (EUROFUNG)"/>
    <property type="match status" value="1"/>
</dbReference>
<dbReference type="EMBL" id="JBIAZM010000001">
    <property type="protein sequence ID" value="MFF5197997.1"/>
    <property type="molecule type" value="Genomic_DNA"/>
</dbReference>
<dbReference type="InterPro" id="IPR045863">
    <property type="entry name" value="CorA_TM1_TM2"/>
</dbReference>
<dbReference type="Pfam" id="PF01544">
    <property type="entry name" value="CorA"/>
    <property type="match status" value="1"/>
</dbReference>
<dbReference type="Gene3D" id="1.20.58.340">
    <property type="entry name" value="Magnesium transport protein CorA, transmembrane region"/>
    <property type="match status" value="2"/>
</dbReference>
<keyword evidence="4" id="KW-1003">Cell membrane</keyword>
<dbReference type="PANTHER" id="PTHR46494">
    <property type="entry name" value="CORA FAMILY METAL ION TRANSPORTER (EUROFUNG)"/>
    <property type="match status" value="1"/>
</dbReference>
<evidence type="ECO:0000256" key="9">
    <source>
        <dbReference type="SAM" id="Phobius"/>
    </source>
</evidence>
<evidence type="ECO:0000256" key="8">
    <source>
        <dbReference type="SAM" id="MobiDB-lite"/>
    </source>
</evidence>
<evidence type="ECO:0000256" key="1">
    <source>
        <dbReference type="ARBA" id="ARBA00004651"/>
    </source>
</evidence>
<keyword evidence="3" id="KW-0813">Transport</keyword>
<evidence type="ECO:0000256" key="5">
    <source>
        <dbReference type="ARBA" id="ARBA00022692"/>
    </source>
</evidence>
<protein>
    <submittedName>
        <fullName evidence="10">Magnesium and cobalt transport protein CorA</fullName>
    </submittedName>
</protein>
<keyword evidence="5 9" id="KW-0812">Transmembrane</keyword>
<feature type="transmembrane region" description="Helical" evidence="9">
    <location>
        <begin position="357"/>
        <end position="377"/>
    </location>
</feature>
<name>A0ABW6VNE1_9ACTN</name>
<evidence type="ECO:0000256" key="3">
    <source>
        <dbReference type="ARBA" id="ARBA00022448"/>
    </source>
</evidence>
<dbReference type="CDD" id="cd12830">
    <property type="entry name" value="MtCorA-like"/>
    <property type="match status" value="1"/>
</dbReference>
<evidence type="ECO:0000256" key="7">
    <source>
        <dbReference type="ARBA" id="ARBA00023136"/>
    </source>
</evidence>
<accession>A0ABW6VNE1</accession>
<dbReference type="SUPFAM" id="SSF143865">
    <property type="entry name" value="CorA soluble domain-like"/>
    <property type="match status" value="1"/>
</dbReference>
<keyword evidence="6 9" id="KW-1133">Transmembrane helix</keyword>
<dbReference type="Gene3D" id="3.30.460.20">
    <property type="entry name" value="CorA soluble domain-like"/>
    <property type="match status" value="1"/>
</dbReference>
<feature type="transmembrane region" description="Helical" evidence="9">
    <location>
        <begin position="326"/>
        <end position="345"/>
    </location>
</feature>
<evidence type="ECO:0000256" key="6">
    <source>
        <dbReference type="ARBA" id="ARBA00022989"/>
    </source>
</evidence>
<dbReference type="Proteomes" id="UP001602287">
    <property type="component" value="Unassembled WGS sequence"/>
</dbReference>
<evidence type="ECO:0000313" key="10">
    <source>
        <dbReference type="EMBL" id="MFF5197997.1"/>
    </source>
</evidence>
<gene>
    <name evidence="10" type="ORF">ACFY3B_00130</name>
</gene>
<feature type="compositionally biased region" description="Basic and acidic residues" evidence="8">
    <location>
        <begin position="16"/>
        <end position="28"/>
    </location>
</feature>
<dbReference type="SUPFAM" id="SSF144083">
    <property type="entry name" value="Magnesium transport protein CorA, transmembrane region"/>
    <property type="match status" value="1"/>
</dbReference>
<evidence type="ECO:0000313" key="11">
    <source>
        <dbReference type="Proteomes" id="UP001602287"/>
    </source>
</evidence>
<sequence length="383" mass="42185">MAPSPDRGGASAAGRHAVDQRPVRDRAGRRVRALARRLLGRIEDGSPTPRRSNPDAVVDCAVYVNGRREPGHLHYADAYARARHGRDAFVWLGLHDPGAAVLAAVGRTFGLDELTVEQALADGHRPTVQRNGPVTLLVLRTAGYVEHDELTDTSEVIDTGDVMVLLGDRFAITVRHGAAGALRSVRADIERRPALLAAGPWAVAYAVCARMVDSYLEVAGHVERDLERVEEAVFARDRTADIQHIYQLKREVVEFKRAVLPLQAPMRTLLEPDGPPRALHRWFVDVDGRLSRAVDRVAAYDDLLTSIVQSRLAQLAVEQNNDMRKIAAWAAIAATQTGIAGIYGMNFDHMPELAWRYGYAGALTLMAAAAVFLYRLFRRSGWL</sequence>
<evidence type="ECO:0000256" key="2">
    <source>
        <dbReference type="ARBA" id="ARBA00009765"/>
    </source>
</evidence>
<evidence type="ECO:0000256" key="4">
    <source>
        <dbReference type="ARBA" id="ARBA00022475"/>
    </source>
</evidence>
<keyword evidence="7 9" id="KW-0472">Membrane</keyword>
<comment type="similarity">
    <text evidence="2">Belongs to the CorA metal ion transporter (MIT) (TC 1.A.35) family.</text>
</comment>
<keyword evidence="11" id="KW-1185">Reference proteome</keyword>
<proteinExistence type="inferred from homology"/>
<dbReference type="InterPro" id="IPR002523">
    <property type="entry name" value="MgTranspt_CorA/ZnTranspt_ZntB"/>
</dbReference>
<comment type="caution">
    <text evidence="10">The sequence shown here is derived from an EMBL/GenBank/DDBJ whole genome shotgun (WGS) entry which is preliminary data.</text>
</comment>
<dbReference type="RefSeq" id="WP_387216996.1">
    <property type="nucleotide sequence ID" value="NZ_JBIAZM010000001.1"/>
</dbReference>
<reference evidence="10 11" key="1">
    <citation type="submission" date="2024-10" db="EMBL/GenBank/DDBJ databases">
        <title>The Natural Products Discovery Center: Release of the First 8490 Sequenced Strains for Exploring Actinobacteria Biosynthetic Diversity.</title>
        <authorList>
            <person name="Kalkreuter E."/>
            <person name="Kautsar S.A."/>
            <person name="Yang D."/>
            <person name="Bader C.D."/>
            <person name="Teijaro C.N."/>
            <person name="Fluegel L."/>
            <person name="Davis C.M."/>
            <person name="Simpson J.R."/>
            <person name="Lauterbach L."/>
            <person name="Steele A.D."/>
            <person name="Gui C."/>
            <person name="Meng S."/>
            <person name="Li G."/>
            <person name="Viehrig K."/>
            <person name="Ye F."/>
            <person name="Su P."/>
            <person name="Kiefer A.F."/>
            <person name="Nichols A."/>
            <person name="Cepeda A.J."/>
            <person name="Yan W."/>
            <person name="Fan B."/>
            <person name="Jiang Y."/>
            <person name="Adhikari A."/>
            <person name="Zheng C.-J."/>
            <person name="Schuster L."/>
            <person name="Cowan T.M."/>
            <person name="Smanski M.J."/>
            <person name="Chevrette M.G."/>
            <person name="De Carvalho L.P.S."/>
            <person name="Shen B."/>
        </authorList>
    </citation>
    <scope>NUCLEOTIDE SEQUENCE [LARGE SCALE GENOMIC DNA]</scope>
    <source>
        <strain evidence="10 11">NPDC000140</strain>
    </source>
</reference>
<feature type="region of interest" description="Disordered" evidence="8">
    <location>
        <begin position="1"/>
        <end position="29"/>
    </location>
</feature>